<protein>
    <recommendedName>
        <fullName evidence="5">Glutathione peroxidase</fullName>
    </recommendedName>
</protein>
<evidence type="ECO:0000256" key="1">
    <source>
        <dbReference type="ARBA" id="ARBA00006926"/>
    </source>
</evidence>
<dbReference type="InterPro" id="IPR036249">
    <property type="entry name" value="Thioredoxin-like_sf"/>
</dbReference>
<dbReference type="InterPro" id="IPR029759">
    <property type="entry name" value="GPX_AS"/>
</dbReference>
<keyword evidence="3 5" id="KW-0560">Oxidoreductase</keyword>
<evidence type="ECO:0000313" key="6">
    <source>
        <dbReference type="EMBL" id="MRW94072.1"/>
    </source>
</evidence>
<dbReference type="CDD" id="cd00340">
    <property type="entry name" value="GSH_Peroxidase"/>
    <property type="match status" value="1"/>
</dbReference>
<evidence type="ECO:0000256" key="3">
    <source>
        <dbReference type="ARBA" id="ARBA00023002"/>
    </source>
</evidence>
<dbReference type="RefSeq" id="WP_154382945.1">
    <property type="nucleotide sequence ID" value="NZ_WKJK01000022.1"/>
</dbReference>
<dbReference type="Gene3D" id="3.40.30.10">
    <property type="entry name" value="Glutaredoxin"/>
    <property type="match status" value="1"/>
</dbReference>
<evidence type="ECO:0000256" key="5">
    <source>
        <dbReference type="RuleBase" id="RU000499"/>
    </source>
</evidence>
<keyword evidence="2 5" id="KW-0575">Peroxidase</keyword>
<comment type="caution">
    <text evidence="6">The sequence shown here is derived from an EMBL/GenBank/DDBJ whole genome shotgun (WGS) entry which is preliminary data.</text>
</comment>
<dbReference type="InterPro" id="IPR000889">
    <property type="entry name" value="Glutathione_peroxidase"/>
</dbReference>
<feature type="active site" evidence="4">
    <location>
        <position position="37"/>
    </location>
</feature>
<evidence type="ECO:0000313" key="7">
    <source>
        <dbReference type="Proteomes" id="UP000433309"/>
    </source>
</evidence>
<dbReference type="PRINTS" id="PR01011">
    <property type="entry name" value="GLUTPROXDASE"/>
</dbReference>
<proteinExistence type="inferred from homology"/>
<organism evidence="6 7">
    <name type="scientific">Duganella guangzhouensis</name>
    <dbReference type="NCBI Taxonomy" id="2666084"/>
    <lineage>
        <taxon>Bacteria</taxon>
        <taxon>Pseudomonadati</taxon>
        <taxon>Pseudomonadota</taxon>
        <taxon>Betaproteobacteria</taxon>
        <taxon>Burkholderiales</taxon>
        <taxon>Oxalobacteraceae</taxon>
        <taxon>Telluria group</taxon>
        <taxon>Duganella</taxon>
    </lineage>
</organism>
<dbReference type="Pfam" id="PF00255">
    <property type="entry name" value="GSHPx"/>
    <property type="match status" value="1"/>
</dbReference>
<dbReference type="PIRSF" id="PIRSF000303">
    <property type="entry name" value="Glutathion_perox"/>
    <property type="match status" value="1"/>
</dbReference>
<name>A0A6I2L8Q3_9BURK</name>
<dbReference type="Proteomes" id="UP000433309">
    <property type="component" value="Unassembled WGS sequence"/>
</dbReference>
<evidence type="ECO:0000256" key="4">
    <source>
        <dbReference type="PIRSR" id="PIRSR000303-1"/>
    </source>
</evidence>
<evidence type="ECO:0000256" key="2">
    <source>
        <dbReference type="ARBA" id="ARBA00022559"/>
    </source>
</evidence>
<dbReference type="PANTHER" id="PTHR11592">
    <property type="entry name" value="GLUTATHIONE PEROXIDASE"/>
    <property type="match status" value="1"/>
</dbReference>
<reference evidence="6 7" key="1">
    <citation type="submission" date="2019-11" db="EMBL/GenBank/DDBJ databases">
        <title>Novel species isolated from a subtropical stream in China.</title>
        <authorList>
            <person name="Lu H."/>
        </authorList>
    </citation>
    <scope>NUCLEOTIDE SEQUENCE [LARGE SCALE GENOMIC DNA]</scope>
    <source>
        <strain evidence="6 7">FT80W</strain>
    </source>
</reference>
<gene>
    <name evidence="6" type="ORF">GJ699_29185</name>
</gene>
<dbReference type="FunFam" id="3.40.30.10:FF:000010">
    <property type="entry name" value="Glutathione peroxidase"/>
    <property type="match status" value="1"/>
</dbReference>
<dbReference type="GO" id="GO:0034599">
    <property type="term" value="P:cellular response to oxidative stress"/>
    <property type="evidence" value="ECO:0007669"/>
    <property type="project" value="TreeGrafter"/>
</dbReference>
<dbReference type="PROSITE" id="PS00460">
    <property type="entry name" value="GLUTATHIONE_PEROXID_1"/>
    <property type="match status" value="1"/>
</dbReference>
<dbReference type="GO" id="GO:0004601">
    <property type="term" value="F:peroxidase activity"/>
    <property type="evidence" value="ECO:0007669"/>
    <property type="project" value="UniProtKB-KW"/>
</dbReference>
<sequence length="185" mass="20412">MSQPVYDIPVRRIDGEETSIGAYRGKVVLVVNVASACGLTPQYEGLEKLYEEKQADGLVVAGFPANEFGAQEPGTNEEIAAFCTSKFSVKFPMFEKIVVKGPSQHPLYQRLIEEQPQAQEKPGSDFRAKLAGYGIKQDNPTDVLWNFEKFLISKDGKVVGRFAPDTTTDDALLKDAIERELRAPG</sequence>
<keyword evidence="7" id="KW-1185">Reference proteome</keyword>
<dbReference type="AlphaFoldDB" id="A0A6I2L8Q3"/>
<dbReference type="SUPFAM" id="SSF52833">
    <property type="entry name" value="Thioredoxin-like"/>
    <property type="match status" value="1"/>
</dbReference>
<dbReference type="PANTHER" id="PTHR11592:SF40">
    <property type="entry name" value="THIOREDOXIN_GLUTATHIONE PEROXIDASE BTUE"/>
    <property type="match status" value="1"/>
</dbReference>
<comment type="similarity">
    <text evidence="1 5">Belongs to the glutathione peroxidase family.</text>
</comment>
<accession>A0A6I2L8Q3</accession>
<dbReference type="EMBL" id="WKJK01000022">
    <property type="protein sequence ID" value="MRW94072.1"/>
    <property type="molecule type" value="Genomic_DNA"/>
</dbReference>
<dbReference type="PROSITE" id="PS51355">
    <property type="entry name" value="GLUTATHIONE_PEROXID_3"/>
    <property type="match status" value="1"/>
</dbReference>